<organism evidence="1 2">
    <name type="scientific">Handroanthus impetiginosus</name>
    <dbReference type="NCBI Taxonomy" id="429701"/>
    <lineage>
        <taxon>Eukaryota</taxon>
        <taxon>Viridiplantae</taxon>
        <taxon>Streptophyta</taxon>
        <taxon>Embryophyta</taxon>
        <taxon>Tracheophyta</taxon>
        <taxon>Spermatophyta</taxon>
        <taxon>Magnoliopsida</taxon>
        <taxon>eudicotyledons</taxon>
        <taxon>Gunneridae</taxon>
        <taxon>Pentapetalae</taxon>
        <taxon>asterids</taxon>
        <taxon>lamiids</taxon>
        <taxon>Lamiales</taxon>
        <taxon>Bignoniaceae</taxon>
        <taxon>Crescentiina</taxon>
        <taxon>Tabebuia alliance</taxon>
        <taxon>Handroanthus</taxon>
    </lineage>
</organism>
<reference evidence="2" key="1">
    <citation type="journal article" date="2018" name="Gigascience">
        <title>Genome assembly of the Pink Ipe (Handroanthus impetiginosus, Bignoniaceae), a highly valued, ecologically keystone Neotropical timber forest tree.</title>
        <authorList>
            <person name="Silva-Junior O.B."/>
            <person name="Grattapaglia D."/>
            <person name="Novaes E."/>
            <person name="Collevatti R.G."/>
        </authorList>
    </citation>
    <scope>NUCLEOTIDE SEQUENCE [LARGE SCALE GENOMIC DNA]</scope>
    <source>
        <strain evidence="2">cv. UFG-1</strain>
    </source>
</reference>
<evidence type="ECO:0000313" key="1">
    <source>
        <dbReference type="EMBL" id="PIN08959.1"/>
    </source>
</evidence>
<name>A0A2G9GUI8_9LAMI</name>
<dbReference type="AlphaFoldDB" id="A0A2G9GUI8"/>
<accession>A0A2G9GUI8</accession>
<dbReference type="Proteomes" id="UP000231279">
    <property type="component" value="Unassembled WGS sequence"/>
</dbReference>
<proteinExistence type="predicted"/>
<dbReference type="EMBL" id="NKXS01003657">
    <property type="protein sequence ID" value="PIN08959.1"/>
    <property type="molecule type" value="Genomic_DNA"/>
</dbReference>
<keyword evidence="2" id="KW-1185">Reference proteome</keyword>
<evidence type="ECO:0000313" key="2">
    <source>
        <dbReference type="Proteomes" id="UP000231279"/>
    </source>
</evidence>
<gene>
    <name evidence="1" type="ORF">CDL12_18462</name>
</gene>
<sequence length="154" mass="17283">MKKHEVKPILDLRYPSSPLCDCNLSAAIRVVDFCRKSSRGKLFYCCPHQRCLFLVSGGSLIYADGGEYNEVEEEAYYEDKVSMASVFRFGLFLHGLGFLGFAVAEGCDDDGCEVEGWKDGWKIDGWDNGRKDRTTAATLTALNEDCDHWKFVGT</sequence>
<comment type="caution">
    <text evidence="1">The sequence shown here is derived from an EMBL/GenBank/DDBJ whole genome shotgun (WGS) entry which is preliminary data.</text>
</comment>
<protein>
    <submittedName>
        <fullName evidence="1">Uncharacterized protein</fullName>
    </submittedName>
</protein>